<name>A0ACB9SJV8_HOLOL</name>
<organism evidence="1 2">
    <name type="scientific">Holotrichia oblita</name>
    <name type="common">Chafer beetle</name>
    <dbReference type="NCBI Taxonomy" id="644536"/>
    <lineage>
        <taxon>Eukaryota</taxon>
        <taxon>Metazoa</taxon>
        <taxon>Ecdysozoa</taxon>
        <taxon>Arthropoda</taxon>
        <taxon>Hexapoda</taxon>
        <taxon>Insecta</taxon>
        <taxon>Pterygota</taxon>
        <taxon>Neoptera</taxon>
        <taxon>Endopterygota</taxon>
        <taxon>Coleoptera</taxon>
        <taxon>Polyphaga</taxon>
        <taxon>Scarabaeiformia</taxon>
        <taxon>Scarabaeidae</taxon>
        <taxon>Melolonthinae</taxon>
        <taxon>Holotrichia</taxon>
    </lineage>
</organism>
<gene>
    <name evidence="1" type="ORF">MML48_9g00008976</name>
</gene>
<keyword evidence="2" id="KW-1185">Reference proteome</keyword>
<proteinExistence type="predicted"/>
<dbReference type="Proteomes" id="UP001056778">
    <property type="component" value="Chromosome 9"/>
</dbReference>
<dbReference type="EMBL" id="CM043023">
    <property type="protein sequence ID" value="KAI4455088.1"/>
    <property type="molecule type" value="Genomic_DNA"/>
</dbReference>
<evidence type="ECO:0000313" key="1">
    <source>
        <dbReference type="EMBL" id="KAI4455088.1"/>
    </source>
</evidence>
<sequence>MIFNFLWSRRTRQCTFDNNEICLEWYSQLLKETTAPRQLEDLFAFRYHVWSKENGGDEVISKIENQKQFIYDEMAFKNEVERLKFDTHCAWRISSVNKAYKLCPSYPPLLLVPSCISDENLEIVAKFRSSRRIPAVVWRHSGNGAVIARCSQPEVGWLGWRSAEDEDLLKAISDACMFDRGPKSMLDKESNLSHSPASVHSEDSGHTQPMIEVPEKKKVLIMDARSYTTAVANRARGGGCECPEYYPNCEIQFMNLANIHSIRKSFHALRQLCASSGDLPNWFSQLEGTRWLQHMSGVMKAAVTLAKTVEFEARPVLVHCSDGWDRTPQIVALAELLLDPYYRTLDGFRVLIEREWLAFGHKFADRCGHPTGSDDQNERCPVFLQWLDCVHQLLKQFKCSFEFSDTYLVKLAQHTYSNLFGTFLCNTKQERVERVNDGTFSVWGFLNSSCYKNHLYAAPSKLDCPQVLWPQCNVRDLKLWSAVYLGSLEQRSTGDSGSSSCPGPPDSIHNQMTKTRSYGDLPNAADICPNTFRRCSDPSITVESININSLTVTDKAQTQDDTDGIVQEDTSDSETSTSQQPPQLNGGNTPSQRHFLSNELDEIDCKSDCIYKDDGDKTEDECDVFSVPPPPSTSTPAELPSTTIATNQAAEDVDTVVAPAVTLTNVIETSDNSNNKTELVKELLDLNDANVKFVSTGLKDANNFESICLRPRIRVGDINHNGDAILKGGAVDEIDSDTECTEPSESRSENTVVCDGGLGHKLRSRESLDVLKSVETSTETLVSENVVCGHHHSGSTSGKTSRYSTPPLYSRTPSANGWDNTLMSFGQQKNVYSSYQCNLGDDGLVPLRCDMQERLWQIIEDHRIREEELKRELQTYRRALIKQVCHKCNHNDLDRNDDTSTSSDDSGSSICKEPDITDTNIQITERLPVAVRNRSSVVDSVCSAGEGPTSAVESLRSDMSWEAVEEGAALPEGTPTLWVPDHAVSRCTGCQTEFWLGRRKHHCSHHHSGSTSGKTSRYSTPPLYSRTPSANGWDNTLMSFGQQKNVYSSYQCNLGDDGLVPLRCDMQERLWQIIEDHRIREEELKRELQTYRRALIKQVCHKCNHNDLDRNDDTSTSSDDSGSSICKEPDITDTNIQITERLPVAVRNRSSVVDSVCSAGEGPTSAVESLRSDMSWEAVEEGAALPEGTPTLWVPDHAVSRCTGCQTEFWLGRRKHHCRNCGRIFCADCSEYSTPLPSEHLYDPVRVCTSCFSKLSRRDCGEAVIPEHCKHQMVASSHHHHQMASATTNNNPQITASSN</sequence>
<comment type="caution">
    <text evidence="1">The sequence shown here is derived from an EMBL/GenBank/DDBJ whole genome shotgun (WGS) entry which is preliminary data.</text>
</comment>
<protein>
    <submittedName>
        <fullName evidence="1">Myotubularin-related</fullName>
    </submittedName>
</protein>
<reference evidence="1" key="1">
    <citation type="submission" date="2022-04" db="EMBL/GenBank/DDBJ databases">
        <title>Chromosome-scale genome assembly of Holotrichia oblita Faldermann.</title>
        <authorList>
            <person name="Rongchong L."/>
        </authorList>
    </citation>
    <scope>NUCLEOTIDE SEQUENCE</scope>
    <source>
        <strain evidence="1">81SQS9</strain>
    </source>
</reference>
<accession>A0ACB9SJV8</accession>
<evidence type="ECO:0000313" key="2">
    <source>
        <dbReference type="Proteomes" id="UP001056778"/>
    </source>
</evidence>